<dbReference type="SUPFAM" id="SSF56496">
    <property type="entry name" value="Fibrinogen C-terminal domain-like"/>
    <property type="match status" value="1"/>
</dbReference>
<evidence type="ECO:0000313" key="3">
    <source>
        <dbReference type="EMBL" id="KAF6116668.1"/>
    </source>
</evidence>
<dbReference type="Pfam" id="PF00147">
    <property type="entry name" value="Fibrinogen_C"/>
    <property type="match status" value="1"/>
</dbReference>
<protein>
    <submittedName>
        <fullName evidence="3">Tenascin XB</fullName>
    </submittedName>
</protein>
<dbReference type="EMBL" id="JABVXQ010000004">
    <property type="protein sequence ID" value="KAF6116668.1"/>
    <property type="molecule type" value="Genomic_DNA"/>
</dbReference>
<name>A0A834ASY9_9CHIR</name>
<feature type="domain" description="Fibrinogen C-terminal" evidence="2">
    <location>
        <begin position="1"/>
        <end position="203"/>
    </location>
</feature>
<dbReference type="SMART" id="SM00186">
    <property type="entry name" value="FBG"/>
    <property type="match status" value="1"/>
</dbReference>
<keyword evidence="1" id="KW-1015">Disulfide bond</keyword>
<dbReference type="Gene3D" id="3.90.215.10">
    <property type="entry name" value="Gamma Fibrinogen, chain A, domain 1"/>
    <property type="match status" value="1"/>
</dbReference>
<dbReference type="InterPro" id="IPR002181">
    <property type="entry name" value="Fibrinogen_a/b/g_C_dom"/>
</dbReference>
<dbReference type="InterPro" id="IPR020837">
    <property type="entry name" value="Fibrinogen_CS"/>
</dbReference>
<dbReference type="Proteomes" id="UP000664940">
    <property type="component" value="Unassembled WGS sequence"/>
</dbReference>
<dbReference type="CDD" id="cd00087">
    <property type="entry name" value="FReD"/>
    <property type="match status" value="1"/>
</dbReference>
<evidence type="ECO:0000259" key="2">
    <source>
        <dbReference type="PROSITE" id="PS51406"/>
    </source>
</evidence>
<dbReference type="FunFam" id="3.90.215.10:FF:000001">
    <property type="entry name" value="Tenascin isoform 1"/>
    <property type="match status" value="1"/>
</dbReference>
<dbReference type="GO" id="GO:0005615">
    <property type="term" value="C:extracellular space"/>
    <property type="evidence" value="ECO:0007669"/>
    <property type="project" value="TreeGrafter"/>
</dbReference>
<evidence type="ECO:0000256" key="1">
    <source>
        <dbReference type="ARBA" id="ARBA00023157"/>
    </source>
</evidence>
<proteinExistence type="predicted"/>
<dbReference type="AlphaFoldDB" id="A0A834ASY9"/>
<dbReference type="PROSITE" id="PS00514">
    <property type="entry name" value="FIBRINOGEN_C_1"/>
    <property type="match status" value="1"/>
</dbReference>
<gene>
    <name evidence="3" type="ORF">HJG60_019345</name>
</gene>
<dbReference type="InterPro" id="IPR014716">
    <property type="entry name" value="Fibrinogen_a/b/g_C_1"/>
</dbReference>
<accession>A0A834ASY9</accession>
<dbReference type="PANTHER" id="PTHR19143:SF254">
    <property type="entry name" value="TENASCIN-R"/>
    <property type="match status" value="1"/>
</dbReference>
<reference evidence="3 4" key="1">
    <citation type="journal article" date="2020" name="Nature">
        <title>Six reference-quality genomes reveal evolution of bat adaptations.</title>
        <authorList>
            <person name="Jebb D."/>
            <person name="Huang Z."/>
            <person name="Pippel M."/>
            <person name="Hughes G.M."/>
            <person name="Lavrichenko K."/>
            <person name="Devanna P."/>
            <person name="Winkler S."/>
            <person name="Jermiin L.S."/>
            <person name="Skirmuntt E.C."/>
            <person name="Katzourakis A."/>
            <person name="Burkitt-Gray L."/>
            <person name="Ray D.A."/>
            <person name="Sullivan K.A.M."/>
            <person name="Roscito J.G."/>
            <person name="Kirilenko B.M."/>
            <person name="Davalos L.M."/>
            <person name="Corthals A.P."/>
            <person name="Power M.L."/>
            <person name="Jones G."/>
            <person name="Ransome R.D."/>
            <person name="Dechmann D.K.N."/>
            <person name="Locatelli A.G."/>
            <person name="Puechmaille S.J."/>
            <person name="Fedrigo O."/>
            <person name="Jarvis E.D."/>
            <person name="Hiller M."/>
            <person name="Vernes S.C."/>
            <person name="Myers E.W."/>
            <person name="Teeling E.C."/>
        </authorList>
    </citation>
    <scope>NUCLEOTIDE SEQUENCE [LARGE SCALE GENOMIC DNA]</scope>
    <source>
        <strain evidence="3">Bat1K_MPI-CBG_1</strain>
    </source>
</reference>
<dbReference type="InterPro" id="IPR050373">
    <property type="entry name" value="Fibrinogen_C-term_domain"/>
</dbReference>
<dbReference type="InterPro" id="IPR036056">
    <property type="entry name" value="Fibrinogen-like_C"/>
</dbReference>
<sequence length="211" mass="24155">MQNGVGTSRTSTIFLNGNREQPLNVFCDMETDGGGWLVFQRRMDGHTDFWRDWEDYARGFGNISGEFWLGNEVLHSLTRAGDYSMRVDLRAGDEAVFAQYDSFRVDSASEYYRLHLEGYHGTAGDSMSYHSGSVFSARDRDPNNLLISCAVSYRGAWWYRNCHYANLNGLYGSTVDHQGVSWYHWKGFEFSVPFTEMKLRPRGYQAPAWGG</sequence>
<evidence type="ECO:0000313" key="4">
    <source>
        <dbReference type="Proteomes" id="UP000664940"/>
    </source>
</evidence>
<organism evidence="3 4">
    <name type="scientific">Phyllostomus discolor</name>
    <name type="common">pale spear-nosed bat</name>
    <dbReference type="NCBI Taxonomy" id="89673"/>
    <lineage>
        <taxon>Eukaryota</taxon>
        <taxon>Metazoa</taxon>
        <taxon>Chordata</taxon>
        <taxon>Craniata</taxon>
        <taxon>Vertebrata</taxon>
        <taxon>Euteleostomi</taxon>
        <taxon>Mammalia</taxon>
        <taxon>Eutheria</taxon>
        <taxon>Laurasiatheria</taxon>
        <taxon>Chiroptera</taxon>
        <taxon>Yangochiroptera</taxon>
        <taxon>Phyllostomidae</taxon>
        <taxon>Phyllostominae</taxon>
        <taxon>Phyllostomus</taxon>
    </lineage>
</organism>
<dbReference type="PANTHER" id="PTHR19143">
    <property type="entry name" value="FIBRINOGEN/TENASCIN/ANGIOPOEITIN"/>
    <property type="match status" value="1"/>
</dbReference>
<comment type="caution">
    <text evidence="3">The sequence shown here is derived from an EMBL/GenBank/DDBJ whole genome shotgun (WGS) entry which is preliminary data.</text>
</comment>
<dbReference type="PROSITE" id="PS51406">
    <property type="entry name" value="FIBRINOGEN_C_2"/>
    <property type="match status" value="1"/>
</dbReference>